<dbReference type="InterPro" id="IPR013662">
    <property type="entry name" value="RIH_assoc-dom"/>
</dbReference>
<keyword evidence="5" id="KW-0175">Coiled coil</keyword>
<feature type="transmembrane region" description="Helical" evidence="7">
    <location>
        <begin position="562"/>
        <end position="585"/>
    </location>
</feature>
<dbReference type="Gene3D" id="1.10.287.70">
    <property type="match status" value="1"/>
</dbReference>
<feature type="domain" description="Ion transport" evidence="8">
    <location>
        <begin position="734"/>
        <end position="934"/>
    </location>
</feature>
<dbReference type="PANTHER" id="PTHR45816:SF3">
    <property type="entry name" value="INOSITOL 1,4,5-TRISPHOSPHATE RECEPTOR"/>
    <property type="match status" value="1"/>
</dbReference>
<feature type="transmembrane region" description="Helical" evidence="7">
    <location>
        <begin position="738"/>
        <end position="767"/>
    </location>
</feature>
<feature type="region of interest" description="Disordered" evidence="6">
    <location>
        <begin position="68"/>
        <end position="92"/>
    </location>
</feature>
<feature type="transmembrane region" description="Helical" evidence="7">
    <location>
        <begin position="905"/>
        <end position="928"/>
    </location>
</feature>
<evidence type="ECO:0000256" key="7">
    <source>
        <dbReference type="SAM" id="Phobius"/>
    </source>
</evidence>
<keyword evidence="4 7" id="KW-0472">Membrane</keyword>
<organism evidence="10 11">
    <name type="scientific">Labeo rohita</name>
    <name type="common">Indian major carp</name>
    <name type="synonym">Cyprinus rohita</name>
    <dbReference type="NCBI Taxonomy" id="84645"/>
    <lineage>
        <taxon>Eukaryota</taxon>
        <taxon>Metazoa</taxon>
        <taxon>Chordata</taxon>
        <taxon>Craniata</taxon>
        <taxon>Vertebrata</taxon>
        <taxon>Euteleostomi</taxon>
        <taxon>Actinopterygii</taxon>
        <taxon>Neopterygii</taxon>
        <taxon>Teleostei</taxon>
        <taxon>Ostariophysi</taxon>
        <taxon>Cypriniformes</taxon>
        <taxon>Cyprinidae</taxon>
        <taxon>Labeoninae</taxon>
        <taxon>Labeonini</taxon>
        <taxon>Labeo</taxon>
    </lineage>
</organism>
<proteinExistence type="predicted"/>
<comment type="caution">
    <text evidence="10">The sequence shown here is derived from an EMBL/GenBank/DDBJ whole genome shotgun (WGS) entry which is preliminary data.</text>
</comment>
<keyword evidence="11" id="KW-1185">Reference proteome</keyword>
<evidence type="ECO:0000256" key="5">
    <source>
        <dbReference type="SAM" id="Coils"/>
    </source>
</evidence>
<feature type="domain" description="RyR/IP3R Homology associated" evidence="9">
    <location>
        <begin position="260"/>
        <end position="368"/>
    </location>
</feature>
<keyword evidence="2 7" id="KW-0812">Transmembrane</keyword>
<name>A0ABQ8LS59_LABRO</name>
<feature type="transmembrane region" description="Helical" evidence="7">
    <location>
        <begin position="709"/>
        <end position="726"/>
    </location>
</feature>
<keyword evidence="3 7" id="KW-1133">Transmembrane helix</keyword>
<feature type="coiled-coil region" evidence="5">
    <location>
        <begin position="1115"/>
        <end position="1142"/>
    </location>
</feature>
<sequence>MPAALPPHPLSFSHVQFLSHWETDFQGSRLLSTFSTRRLTLCLPEGNALRKSLLTHYFGNQKPHTKALEYSGGNSSSSGGGSPGQDSDKPGTSLVDIQCALDNVGASELVVDLIVSTKNDRIFEESILLGIALLRGGNTQIQNSFYNQLHKQKKSEKFFKVFYDRMEQAQKEIRSSVSVNMFELSCRKREEEGEGSGIRHKKVRDSLHLREDIRGQLKDASSVTSKAYSTFRRDVDPEMESMGSGVDGMEEVVEETQMSQAITIMKPILRFLQLLCENHNRDLQSFLRDQNNKTNYNLVCETLQFLDCICGSTTGGLGLLGLYINERNVDLVIQTLETITEYCQGPCHENQSCIARHESNGIDIIIALIVNPIDPLGKNRLDLVLELKNNASKLLLAIMESRHDSENAEKILYKMRPNELVDVIKEAYVQEEESEIDQETSDQIRPKDVGHNIYILAHQLARHRKNLQQSLKPGPDPTIEGEAALLYYANHTAQIEIVRHDRTMEQIVFPVPNICEYLTEESKVRVFTTTERDDQGSKVNDFFQQFDDLYNEMRWQKKIRSVLPPFLSVLLWVAVVVSTFTLFVLPPRGGILAFLVTVIFRSIYTLGLGPTLLLLGAANIKNESDFMPLSQPTGASAFKLLTRPSVVSVCLRLLKLASPQPLWHHMKNQQRHVLKQILGVWDLLYYTPLATSSSDTNAIALSSNVFSQLLNKIVFLVSFVGNQGTFTRGYKAVIMDVFFLLHVSYVIVCMLGLFVHEFFYSILLFDLVRREETLLNVMRSVTKNGRSIFLTAVLAIILVYLFSIVGFLFFKDDFLMEVDRLPALKKTNVKDSMSCLSETCSNSPFSSHHVEEEDEDGTERVCDTLLMCIITVLNHGLRNGGGIADVLRKLSKEEPMFPARVVYDLLFFFIVIIIVLNLIFGVIIDTFADLRSEKQRKEEILKTTCFICGLERDKFDNKTVSFEEHIKSEHNMWHYLYFLVLVKVKDPTELLERECEQVLQQSQHCYVTHLKWPAISSAYPHTCFPVPHTHTCYAVHYHTESLIPYCIAEKSTVFESEDARARVCHLLNAISDVWEVLQVTFTSLSFLQEKNLDWFPRMRAMSLVSSEGDSEQNEIRSLQERLDITVNLVAQLSAQLSELKEQVTNSTPSNGTARFYTAKQTFFITGLLKCLLLGPAVEVRQSRGGVVPRGNVDVPAVLRCVGSLPSPAWPTCDSTQIV</sequence>
<accession>A0ABQ8LS59</accession>
<dbReference type="Proteomes" id="UP000830375">
    <property type="component" value="Unassembled WGS sequence"/>
</dbReference>
<evidence type="ECO:0000256" key="2">
    <source>
        <dbReference type="ARBA" id="ARBA00022692"/>
    </source>
</evidence>
<evidence type="ECO:0000259" key="9">
    <source>
        <dbReference type="Pfam" id="PF08454"/>
    </source>
</evidence>
<evidence type="ECO:0000256" key="3">
    <source>
        <dbReference type="ARBA" id="ARBA00022989"/>
    </source>
</evidence>
<dbReference type="EMBL" id="JACTAM010000018">
    <property type="protein sequence ID" value="KAI2653479.1"/>
    <property type="molecule type" value="Genomic_DNA"/>
</dbReference>
<evidence type="ECO:0000259" key="8">
    <source>
        <dbReference type="Pfam" id="PF00520"/>
    </source>
</evidence>
<feature type="transmembrane region" description="Helical" evidence="7">
    <location>
        <begin position="591"/>
        <end position="617"/>
    </location>
</feature>
<evidence type="ECO:0000313" key="11">
    <source>
        <dbReference type="Proteomes" id="UP000830375"/>
    </source>
</evidence>
<gene>
    <name evidence="10" type="ORF">H4Q32_013745</name>
</gene>
<feature type="transmembrane region" description="Helical" evidence="7">
    <location>
        <begin position="788"/>
        <end position="810"/>
    </location>
</feature>
<dbReference type="InterPro" id="IPR015925">
    <property type="entry name" value="Ryanodine_IP3_receptor"/>
</dbReference>
<dbReference type="Pfam" id="PF08454">
    <property type="entry name" value="RIH_assoc"/>
    <property type="match status" value="1"/>
</dbReference>
<dbReference type="Pfam" id="PF00520">
    <property type="entry name" value="Ion_trans"/>
    <property type="match status" value="1"/>
</dbReference>
<evidence type="ECO:0000256" key="1">
    <source>
        <dbReference type="ARBA" id="ARBA00004141"/>
    </source>
</evidence>
<protein>
    <submittedName>
        <fullName evidence="10">Inositol 1,4,5-trisphosphate receptor type 2</fullName>
    </submittedName>
</protein>
<reference evidence="10 11" key="1">
    <citation type="submission" date="2022-01" db="EMBL/GenBank/DDBJ databases">
        <title>A high-quality chromosome-level genome assembly of rohu carp, Labeo rohita.</title>
        <authorList>
            <person name="Arick M.A. II"/>
            <person name="Hsu C.-Y."/>
            <person name="Magbanua Z."/>
            <person name="Pechanova O."/>
            <person name="Grover C."/>
            <person name="Miller E."/>
            <person name="Thrash A."/>
            <person name="Ezzel L."/>
            <person name="Alam S."/>
            <person name="Benzie J."/>
            <person name="Hamilton M."/>
            <person name="Karsi A."/>
            <person name="Lawrence M.L."/>
            <person name="Peterson D.G."/>
        </authorList>
    </citation>
    <scope>NUCLEOTIDE SEQUENCE [LARGE SCALE GENOMIC DNA]</scope>
    <source>
        <strain evidence="11">BAU-BD-2019</strain>
        <tissue evidence="10">Blood</tissue>
    </source>
</reference>
<dbReference type="InterPro" id="IPR005821">
    <property type="entry name" value="Ion_trans_dom"/>
</dbReference>
<evidence type="ECO:0000256" key="6">
    <source>
        <dbReference type="SAM" id="MobiDB-lite"/>
    </source>
</evidence>
<dbReference type="PANTHER" id="PTHR45816">
    <property type="entry name" value="MIR DOMAIN-CONTAINING PROTEIN"/>
    <property type="match status" value="1"/>
</dbReference>
<evidence type="ECO:0000313" key="10">
    <source>
        <dbReference type="EMBL" id="KAI2653479.1"/>
    </source>
</evidence>
<keyword evidence="10" id="KW-0675">Receptor</keyword>
<evidence type="ECO:0000256" key="4">
    <source>
        <dbReference type="ARBA" id="ARBA00023136"/>
    </source>
</evidence>
<comment type="subcellular location">
    <subcellularLocation>
        <location evidence="1">Membrane</location>
        <topology evidence="1">Multi-pass membrane protein</topology>
    </subcellularLocation>
</comment>